<evidence type="ECO:0000256" key="1">
    <source>
        <dbReference type="SAM" id="MobiDB-lite"/>
    </source>
</evidence>
<dbReference type="OrthoDB" id="345222at2"/>
<sequence>MNESDPTQAPEPESAAEPASSPEPMTDESSVRRLDAWDWLREAARVMTFRAPRWRRLDAGPLALATLMLLALLLGCGIQRLAFDIPVGFSWMGLLEGWASTVLSVWLGWVVVRSMRGDGPTAPGLGTLVGVQIVASVLISLVAAMLLQLLRETVGPLDQWPEALRWAIWLVPMLWGTAAGIVLLWRLAGTGLARLLVVLLVPGALVVGNWPQPAVFWRPILSAATEDGATPEHGLHLTEDVLTAQPQLIADALNALPRSAPGRVNVYAVTFAPYATQDVFMHESEVVAKTMAERFDAGERTVQLVMNPATGMSLPWATHANLRRTIERMAAVMDRDRDVLFLHLTSHGGKDAKLAADAWPVRTEPLTPQLLKQWLDEAGVRWRVISISACYSGSWIEPLADDGTLVMTAADADHTSYGCGARSPLTFFGQAMYVDALKDTWSFQQAHAQARKLIEVREREAGKTDGYSNPQLREGVAIGRVLARLEAQQRGR</sequence>
<dbReference type="Gene3D" id="3.40.50.1460">
    <property type="match status" value="1"/>
</dbReference>
<evidence type="ECO:0000256" key="2">
    <source>
        <dbReference type="SAM" id="Phobius"/>
    </source>
</evidence>
<reference evidence="3 4" key="1">
    <citation type="journal article" date="2008" name="Int. J. Syst. Evol. Microbiol.">
        <title>Description of Roseateles aquatilis sp. nov. and Roseateles terrae sp. nov., in the class Betaproteobacteria, and emended description of the genus Roseateles.</title>
        <authorList>
            <person name="Gomila M."/>
            <person name="Bowien B."/>
            <person name="Falsen E."/>
            <person name="Moore E.R."/>
            <person name="Lalucat J."/>
        </authorList>
    </citation>
    <scope>NUCLEOTIDE SEQUENCE [LARGE SCALE GENOMIC DNA]</scope>
    <source>
        <strain evidence="3 4">CCUG 48205</strain>
    </source>
</reference>
<dbReference type="AlphaFoldDB" id="A0A246J310"/>
<accession>A0A246J310</accession>
<dbReference type="RefSeq" id="WP_088386646.1">
    <property type="nucleotide sequence ID" value="NZ_NIOF01000010.1"/>
</dbReference>
<feature type="transmembrane region" description="Helical" evidence="2">
    <location>
        <begin position="192"/>
        <end position="210"/>
    </location>
</feature>
<gene>
    <name evidence="3" type="ORF">CDN99_19975</name>
</gene>
<protein>
    <recommendedName>
        <fullName evidence="5">Peptidase C13 family protein</fullName>
    </recommendedName>
</protein>
<dbReference type="InterPro" id="IPR001096">
    <property type="entry name" value="Peptidase_C13"/>
</dbReference>
<feature type="compositionally biased region" description="Low complexity" evidence="1">
    <location>
        <begin position="10"/>
        <end position="24"/>
    </location>
</feature>
<dbReference type="InterPro" id="IPR029030">
    <property type="entry name" value="Caspase-like_dom_sf"/>
</dbReference>
<dbReference type="Proteomes" id="UP000197468">
    <property type="component" value="Unassembled WGS sequence"/>
</dbReference>
<keyword evidence="2" id="KW-0812">Transmembrane</keyword>
<keyword evidence="4" id="KW-1185">Reference proteome</keyword>
<keyword evidence="2" id="KW-0472">Membrane</keyword>
<proteinExistence type="predicted"/>
<feature type="transmembrane region" description="Helical" evidence="2">
    <location>
        <begin position="166"/>
        <end position="185"/>
    </location>
</feature>
<dbReference type="GO" id="GO:0008233">
    <property type="term" value="F:peptidase activity"/>
    <property type="evidence" value="ECO:0007669"/>
    <property type="project" value="InterPro"/>
</dbReference>
<feature type="region of interest" description="Disordered" evidence="1">
    <location>
        <begin position="1"/>
        <end position="29"/>
    </location>
</feature>
<evidence type="ECO:0008006" key="5">
    <source>
        <dbReference type="Google" id="ProtNLM"/>
    </source>
</evidence>
<evidence type="ECO:0000313" key="4">
    <source>
        <dbReference type="Proteomes" id="UP000197468"/>
    </source>
</evidence>
<keyword evidence="2" id="KW-1133">Transmembrane helix</keyword>
<feature type="transmembrane region" description="Helical" evidence="2">
    <location>
        <begin position="62"/>
        <end position="83"/>
    </location>
</feature>
<feature type="transmembrane region" description="Helical" evidence="2">
    <location>
        <begin position="89"/>
        <end position="112"/>
    </location>
</feature>
<organism evidence="3 4">
    <name type="scientific">Roseateles aquatilis</name>
    <dbReference type="NCBI Taxonomy" id="431061"/>
    <lineage>
        <taxon>Bacteria</taxon>
        <taxon>Pseudomonadati</taxon>
        <taxon>Pseudomonadota</taxon>
        <taxon>Betaproteobacteria</taxon>
        <taxon>Burkholderiales</taxon>
        <taxon>Sphaerotilaceae</taxon>
        <taxon>Roseateles</taxon>
    </lineage>
</organism>
<feature type="transmembrane region" description="Helical" evidence="2">
    <location>
        <begin position="124"/>
        <end position="146"/>
    </location>
</feature>
<comment type="caution">
    <text evidence="3">The sequence shown here is derived from an EMBL/GenBank/DDBJ whole genome shotgun (WGS) entry which is preliminary data.</text>
</comment>
<dbReference type="GO" id="GO:0006508">
    <property type="term" value="P:proteolysis"/>
    <property type="evidence" value="ECO:0007669"/>
    <property type="project" value="InterPro"/>
</dbReference>
<evidence type="ECO:0000313" key="3">
    <source>
        <dbReference type="EMBL" id="OWQ86978.1"/>
    </source>
</evidence>
<name>A0A246J310_9BURK</name>
<dbReference type="EMBL" id="NIOF01000010">
    <property type="protein sequence ID" value="OWQ86978.1"/>
    <property type="molecule type" value="Genomic_DNA"/>
</dbReference>
<dbReference type="Pfam" id="PF01650">
    <property type="entry name" value="Peptidase_C13"/>
    <property type="match status" value="1"/>
</dbReference>
<dbReference type="SUPFAM" id="SSF52129">
    <property type="entry name" value="Caspase-like"/>
    <property type="match status" value="1"/>
</dbReference>